<keyword evidence="8" id="KW-1185">Reference proteome</keyword>
<proteinExistence type="inferred from homology"/>
<comment type="pathway">
    <text evidence="4">Cofactor biosynthesis; (R)-pantothenate biosynthesis; (R)-pantoate from 3-methyl-2-oxobutanoate: step 2/2.</text>
</comment>
<evidence type="ECO:0000256" key="4">
    <source>
        <dbReference type="RuleBase" id="RU362068"/>
    </source>
</evidence>
<evidence type="ECO:0000256" key="3">
    <source>
        <dbReference type="ARBA" id="ARBA00023002"/>
    </source>
</evidence>
<reference evidence="7 8" key="1">
    <citation type="journal article" date="2019" name="Int. J. Syst. Evol. Microbiol.">
        <title>The Global Catalogue of Microorganisms (GCM) 10K type strain sequencing project: providing services to taxonomists for standard genome sequencing and annotation.</title>
        <authorList>
            <consortium name="The Broad Institute Genomics Platform"/>
            <consortium name="The Broad Institute Genome Sequencing Center for Infectious Disease"/>
            <person name="Wu L."/>
            <person name="Ma J."/>
        </authorList>
    </citation>
    <scope>NUCLEOTIDE SEQUENCE [LARGE SCALE GENOMIC DNA]</scope>
    <source>
        <strain evidence="7 8">JCM 13595</strain>
    </source>
</reference>
<comment type="function">
    <text evidence="4">Catalyzes the NADPH-dependent reduction of ketopantoate into pantoic acid.</text>
</comment>
<dbReference type="InterPro" id="IPR036291">
    <property type="entry name" value="NAD(P)-bd_dom_sf"/>
</dbReference>
<dbReference type="InterPro" id="IPR051402">
    <property type="entry name" value="KPR-Related"/>
</dbReference>
<dbReference type="NCBIfam" id="TIGR00745">
    <property type="entry name" value="apbA_panE"/>
    <property type="match status" value="1"/>
</dbReference>
<name>A0ABN2UZY8_9MICC</name>
<dbReference type="SUPFAM" id="SSF51735">
    <property type="entry name" value="NAD(P)-binding Rossmann-fold domains"/>
    <property type="match status" value="1"/>
</dbReference>
<comment type="similarity">
    <text evidence="1 4">Belongs to the ketopantoate reductase family.</text>
</comment>
<keyword evidence="2 4" id="KW-0521">NADP</keyword>
<gene>
    <name evidence="7" type="ORF">GCM10009720_28850</name>
</gene>
<dbReference type="EMBL" id="BAAAMN010000070">
    <property type="protein sequence ID" value="GAA2046211.1"/>
    <property type="molecule type" value="Genomic_DNA"/>
</dbReference>
<dbReference type="Pfam" id="PF02558">
    <property type="entry name" value="ApbA"/>
    <property type="match status" value="1"/>
</dbReference>
<feature type="domain" description="Ketopantoate reductase N-terminal" evidence="5">
    <location>
        <begin position="3"/>
        <end position="150"/>
    </location>
</feature>
<dbReference type="Gene3D" id="1.10.1040.10">
    <property type="entry name" value="N-(1-d-carboxylethyl)-l-norvaline Dehydrogenase, domain 2"/>
    <property type="match status" value="1"/>
</dbReference>
<comment type="caution">
    <text evidence="7">The sequence shown here is derived from an EMBL/GenBank/DDBJ whole genome shotgun (WGS) entry which is preliminary data.</text>
</comment>
<evidence type="ECO:0000256" key="2">
    <source>
        <dbReference type="ARBA" id="ARBA00022857"/>
    </source>
</evidence>
<evidence type="ECO:0000313" key="7">
    <source>
        <dbReference type="EMBL" id="GAA2046211.1"/>
    </source>
</evidence>
<sequence length="304" mass="32495">MKIAIVGAGAMGQLFGAHLIATGQTVTMIDSSEMVCEGINRDGIKVRTGSQEFHVNATAATAQDSDDVVDVIMVFTKGPHTRSAVASIQHLITDETVGVSLQNGLGNEELLVEVFGADRTIIGMTDFPSQRAEDGVIYSEPTGHVVVGGLRGGAHIKAQLIARILDESGMNASFDPNVMIPIWEKVIFNAVYNMVSGATGLTVGGVYDVPEARDLATAILNESLKVVEHEGIAIDEERIRENIVHAHQNHADHKTSMLVDIESGRPTEVETIGGAIERAGKRIGTPTPTLSAVCNLIRIQERNR</sequence>
<dbReference type="InterPro" id="IPR013332">
    <property type="entry name" value="KPR_N"/>
</dbReference>
<comment type="catalytic activity">
    <reaction evidence="4">
        <text>(R)-pantoate + NADP(+) = 2-dehydropantoate + NADPH + H(+)</text>
        <dbReference type="Rhea" id="RHEA:16233"/>
        <dbReference type="ChEBI" id="CHEBI:11561"/>
        <dbReference type="ChEBI" id="CHEBI:15378"/>
        <dbReference type="ChEBI" id="CHEBI:15980"/>
        <dbReference type="ChEBI" id="CHEBI:57783"/>
        <dbReference type="ChEBI" id="CHEBI:58349"/>
        <dbReference type="EC" id="1.1.1.169"/>
    </reaction>
</comment>
<accession>A0ABN2UZY8</accession>
<dbReference type="Gene3D" id="3.40.50.720">
    <property type="entry name" value="NAD(P)-binding Rossmann-like Domain"/>
    <property type="match status" value="1"/>
</dbReference>
<keyword evidence="4" id="KW-0566">Pantothenate biosynthesis</keyword>
<dbReference type="PANTHER" id="PTHR21708:SF26">
    <property type="entry name" value="2-DEHYDROPANTOATE 2-REDUCTASE"/>
    <property type="match status" value="1"/>
</dbReference>
<evidence type="ECO:0000259" key="6">
    <source>
        <dbReference type="Pfam" id="PF08546"/>
    </source>
</evidence>
<dbReference type="InterPro" id="IPR013752">
    <property type="entry name" value="KPA_reductase"/>
</dbReference>
<protein>
    <recommendedName>
        <fullName evidence="4">2-dehydropantoate 2-reductase</fullName>
        <ecNumber evidence="4">1.1.1.169</ecNumber>
    </recommendedName>
    <alternativeName>
        <fullName evidence="4">Ketopantoate reductase</fullName>
    </alternativeName>
</protein>
<dbReference type="SUPFAM" id="SSF48179">
    <property type="entry name" value="6-phosphogluconate dehydrogenase C-terminal domain-like"/>
    <property type="match status" value="1"/>
</dbReference>
<dbReference type="EC" id="1.1.1.169" evidence="4"/>
<evidence type="ECO:0000313" key="8">
    <source>
        <dbReference type="Proteomes" id="UP001501461"/>
    </source>
</evidence>
<dbReference type="RefSeq" id="WP_343960036.1">
    <property type="nucleotide sequence ID" value="NZ_BAAAMN010000070.1"/>
</dbReference>
<evidence type="ECO:0000259" key="5">
    <source>
        <dbReference type="Pfam" id="PF02558"/>
    </source>
</evidence>
<dbReference type="InterPro" id="IPR003710">
    <property type="entry name" value="ApbA"/>
</dbReference>
<dbReference type="Proteomes" id="UP001501461">
    <property type="component" value="Unassembled WGS sequence"/>
</dbReference>
<organism evidence="7 8">
    <name type="scientific">Yaniella flava</name>
    <dbReference type="NCBI Taxonomy" id="287930"/>
    <lineage>
        <taxon>Bacteria</taxon>
        <taxon>Bacillati</taxon>
        <taxon>Actinomycetota</taxon>
        <taxon>Actinomycetes</taxon>
        <taxon>Micrococcales</taxon>
        <taxon>Micrococcaceae</taxon>
        <taxon>Yaniella</taxon>
    </lineage>
</organism>
<evidence type="ECO:0000256" key="1">
    <source>
        <dbReference type="ARBA" id="ARBA00007870"/>
    </source>
</evidence>
<dbReference type="Pfam" id="PF08546">
    <property type="entry name" value="ApbA_C"/>
    <property type="match status" value="1"/>
</dbReference>
<dbReference type="PANTHER" id="PTHR21708">
    <property type="entry name" value="PROBABLE 2-DEHYDROPANTOATE 2-REDUCTASE"/>
    <property type="match status" value="1"/>
</dbReference>
<feature type="domain" description="Ketopantoate reductase C-terminal" evidence="6">
    <location>
        <begin position="179"/>
        <end position="299"/>
    </location>
</feature>
<dbReference type="InterPro" id="IPR013328">
    <property type="entry name" value="6PGD_dom2"/>
</dbReference>
<dbReference type="InterPro" id="IPR008927">
    <property type="entry name" value="6-PGluconate_DH-like_C_sf"/>
</dbReference>
<keyword evidence="3 4" id="KW-0560">Oxidoreductase</keyword>